<feature type="transmembrane region" description="Helical" evidence="1">
    <location>
        <begin position="87"/>
        <end position="108"/>
    </location>
</feature>
<keyword evidence="1" id="KW-0472">Membrane</keyword>
<feature type="transmembrane region" description="Helical" evidence="1">
    <location>
        <begin position="151"/>
        <end position="168"/>
    </location>
</feature>
<feature type="transmembrane region" description="Helical" evidence="1">
    <location>
        <begin position="49"/>
        <end position="67"/>
    </location>
</feature>
<reference evidence="2 3" key="1">
    <citation type="submission" date="2019-12" db="EMBL/GenBank/DDBJ databases">
        <title>Genomic-based taxomic classification of the family Erythrobacteraceae.</title>
        <authorList>
            <person name="Xu L."/>
        </authorList>
    </citation>
    <scope>NUCLEOTIDE SEQUENCE [LARGE SCALE GENOMIC DNA]</scope>
    <source>
        <strain evidence="2 3">DSM 17792</strain>
    </source>
</reference>
<evidence type="ECO:0000313" key="2">
    <source>
        <dbReference type="EMBL" id="MXO47372.1"/>
    </source>
</evidence>
<evidence type="ECO:0000313" key="3">
    <source>
        <dbReference type="Proteomes" id="UP000448199"/>
    </source>
</evidence>
<feature type="transmembrane region" description="Helical" evidence="1">
    <location>
        <begin position="18"/>
        <end position="37"/>
    </location>
</feature>
<proteinExistence type="predicted"/>
<dbReference type="AlphaFoldDB" id="A0A844XQR0"/>
<name>A0A844XQR0_9SPHN</name>
<feature type="transmembrane region" description="Helical" evidence="1">
    <location>
        <begin position="174"/>
        <end position="194"/>
    </location>
</feature>
<evidence type="ECO:0008006" key="4">
    <source>
        <dbReference type="Google" id="ProtNLM"/>
    </source>
</evidence>
<dbReference type="RefSeq" id="WP_160726872.1">
    <property type="nucleotide sequence ID" value="NZ_WTYC01000001.1"/>
</dbReference>
<keyword evidence="1" id="KW-1133">Transmembrane helix</keyword>
<dbReference type="EMBL" id="WTYC01000001">
    <property type="protein sequence ID" value="MXO47372.1"/>
    <property type="molecule type" value="Genomic_DNA"/>
</dbReference>
<comment type="caution">
    <text evidence="2">The sequence shown here is derived from an EMBL/GenBank/DDBJ whole genome shotgun (WGS) entry which is preliminary data.</text>
</comment>
<sequence length="258" mass="28408">MATIAAPQNSSIRGNTRFFTIMAFVMGSVILAGFSLNLAMGRSSFDAPLAYHVHALIFMGWIGIYLAQHVIASAQNWKLHASFGKIAYIWIPTMVLAACMILVVVARRTGGPFFFDVKEFLVSNLVGVLTFGGLAWWALRRQRYNGWHRRLMLVSMSILTGPGIGRLLPLPLLIPNAWIIIFCVTLLFPIIGMIADKRKLGHVHLAYWWGTGIVVGTFVGSMLVAYSPLGYAFTEWVIAGSAGAERPMQAFLPPGFSM</sequence>
<feature type="transmembrane region" description="Helical" evidence="1">
    <location>
        <begin position="120"/>
        <end position="139"/>
    </location>
</feature>
<feature type="transmembrane region" description="Helical" evidence="1">
    <location>
        <begin position="206"/>
        <end position="226"/>
    </location>
</feature>
<dbReference type="OrthoDB" id="648493at2"/>
<gene>
    <name evidence="2" type="ORF">GRI69_03760</name>
</gene>
<evidence type="ECO:0000256" key="1">
    <source>
        <dbReference type="SAM" id="Phobius"/>
    </source>
</evidence>
<dbReference type="Proteomes" id="UP000448199">
    <property type="component" value="Unassembled WGS sequence"/>
</dbReference>
<accession>A0A844XQR0</accession>
<organism evidence="2 3">
    <name type="scientific">Qipengyuania vulgaris</name>
    <dbReference type="NCBI Taxonomy" id="291985"/>
    <lineage>
        <taxon>Bacteria</taxon>
        <taxon>Pseudomonadati</taxon>
        <taxon>Pseudomonadota</taxon>
        <taxon>Alphaproteobacteria</taxon>
        <taxon>Sphingomonadales</taxon>
        <taxon>Erythrobacteraceae</taxon>
        <taxon>Qipengyuania</taxon>
    </lineage>
</organism>
<keyword evidence="1" id="KW-0812">Transmembrane</keyword>
<keyword evidence="3" id="KW-1185">Reference proteome</keyword>
<protein>
    <recommendedName>
        <fullName evidence="4">DUF2306 domain-containing protein</fullName>
    </recommendedName>
</protein>